<organism evidence="1 2">
    <name type="scientific">Striga asiatica</name>
    <name type="common">Asiatic witchweed</name>
    <name type="synonym">Buchnera asiatica</name>
    <dbReference type="NCBI Taxonomy" id="4170"/>
    <lineage>
        <taxon>Eukaryota</taxon>
        <taxon>Viridiplantae</taxon>
        <taxon>Streptophyta</taxon>
        <taxon>Embryophyta</taxon>
        <taxon>Tracheophyta</taxon>
        <taxon>Spermatophyta</taxon>
        <taxon>Magnoliopsida</taxon>
        <taxon>eudicotyledons</taxon>
        <taxon>Gunneridae</taxon>
        <taxon>Pentapetalae</taxon>
        <taxon>asterids</taxon>
        <taxon>lamiids</taxon>
        <taxon>Lamiales</taxon>
        <taxon>Orobanchaceae</taxon>
        <taxon>Buchnereae</taxon>
        <taxon>Striga</taxon>
    </lineage>
</organism>
<keyword evidence="2" id="KW-1185">Reference proteome</keyword>
<accession>A0A5A7P9K0</accession>
<reference evidence="2" key="1">
    <citation type="journal article" date="2019" name="Curr. Biol.">
        <title>Genome Sequence of Striga asiatica Provides Insight into the Evolution of Plant Parasitism.</title>
        <authorList>
            <person name="Yoshida S."/>
            <person name="Kim S."/>
            <person name="Wafula E.K."/>
            <person name="Tanskanen J."/>
            <person name="Kim Y.M."/>
            <person name="Honaas L."/>
            <person name="Yang Z."/>
            <person name="Spallek T."/>
            <person name="Conn C.E."/>
            <person name="Ichihashi Y."/>
            <person name="Cheong K."/>
            <person name="Cui S."/>
            <person name="Der J.P."/>
            <person name="Gundlach H."/>
            <person name="Jiao Y."/>
            <person name="Hori C."/>
            <person name="Ishida J.K."/>
            <person name="Kasahara H."/>
            <person name="Kiba T."/>
            <person name="Kim M.S."/>
            <person name="Koo N."/>
            <person name="Laohavisit A."/>
            <person name="Lee Y.H."/>
            <person name="Lumba S."/>
            <person name="McCourt P."/>
            <person name="Mortimer J.C."/>
            <person name="Mutuku J.M."/>
            <person name="Nomura T."/>
            <person name="Sasaki-Sekimoto Y."/>
            <person name="Seto Y."/>
            <person name="Wang Y."/>
            <person name="Wakatake T."/>
            <person name="Sakakibara H."/>
            <person name="Demura T."/>
            <person name="Yamaguchi S."/>
            <person name="Yoneyama K."/>
            <person name="Manabe R.I."/>
            <person name="Nelson D.C."/>
            <person name="Schulman A.H."/>
            <person name="Timko M.P."/>
            <person name="dePamphilis C.W."/>
            <person name="Choi D."/>
            <person name="Shirasu K."/>
        </authorList>
    </citation>
    <scope>NUCLEOTIDE SEQUENCE [LARGE SCALE GENOMIC DNA]</scope>
    <source>
        <strain evidence="2">cv. UVA1</strain>
    </source>
</reference>
<dbReference type="EMBL" id="BKCP01003891">
    <property type="protein sequence ID" value="GER29515.1"/>
    <property type="molecule type" value="Genomic_DNA"/>
</dbReference>
<proteinExistence type="predicted"/>
<dbReference type="AlphaFoldDB" id="A0A5A7P9K0"/>
<gene>
    <name evidence="1" type="ORF">STAS_05375</name>
</gene>
<dbReference type="Proteomes" id="UP000325081">
    <property type="component" value="Unassembled WGS sequence"/>
</dbReference>
<sequence>MASNCLPLKYESSPNPIFSCSRGVGPFVISGCGVAQNSCVNCDTKPSSSQSVSSTNGAEFQKEFENDVDGGIFSSQRIWERDCGENYVLEFDDDEEDGSLPQRFVPFHKIGIGGSENEPFTIRVAIHRFADSE</sequence>
<protein>
    <submittedName>
        <fullName evidence="1">SGF29 tudor-like domain</fullName>
    </submittedName>
</protein>
<name>A0A5A7P9K0_STRAF</name>
<evidence type="ECO:0000313" key="1">
    <source>
        <dbReference type="EMBL" id="GER29515.1"/>
    </source>
</evidence>
<evidence type="ECO:0000313" key="2">
    <source>
        <dbReference type="Proteomes" id="UP000325081"/>
    </source>
</evidence>
<comment type="caution">
    <text evidence="1">The sequence shown here is derived from an EMBL/GenBank/DDBJ whole genome shotgun (WGS) entry which is preliminary data.</text>
</comment>